<sequence length="134" mass="13342">MLDSSATFSEDSSSSVANSLVSSAPVTPSPSFVLTAQDLSQAFSRALGDSLPQILAAVPNQTSQLTASNVTASGNVPSNTCASSFPINSPPGSAAGPSAGNVIVPSFVSTYCTGGSGNFRTSSNGGPEHFNLLL</sequence>
<reference evidence="1" key="1">
    <citation type="journal article" date="2023" name="G3 (Bethesda)">
        <title>Whole genome assembly and annotation of the endangered Caribbean coral Acropora cervicornis.</title>
        <authorList>
            <person name="Selwyn J.D."/>
            <person name="Vollmer S.V."/>
        </authorList>
    </citation>
    <scope>NUCLEOTIDE SEQUENCE</scope>
    <source>
        <strain evidence="1">K2</strain>
    </source>
</reference>
<evidence type="ECO:0000313" key="1">
    <source>
        <dbReference type="EMBL" id="KAK2548928.1"/>
    </source>
</evidence>
<reference evidence="1" key="2">
    <citation type="journal article" date="2023" name="Science">
        <title>Genomic signatures of disease resistance in endangered staghorn corals.</title>
        <authorList>
            <person name="Vollmer S.V."/>
            <person name="Selwyn J.D."/>
            <person name="Despard B.A."/>
            <person name="Roesel C.L."/>
        </authorList>
    </citation>
    <scope>NUCLEOTIDE SEQUENCE</scope>
    <source>
        <strain evidence="1">K2</strain>
    </source>
</reference>
<accession>A0AAD9UT42</accession>
<comment type="caution">
    <text evidence="1">The sequence shown here is derived from an EMBL/GenBank/DDBJ whole genome shotgun (WGS) entry which is preliminary data.</text>
</comment>
<proteinExistence type="predicted"/>
<dbReference type="EMBL" id="JARQWQ010000135">
    <property type="protein sequence ID" value="KAK2548928.1"/>
    <property type="molecule type" value="Genomic_DNA"/>
</dbReference>
<organism evidence="1 2">
    <name type="scientific">Acropora cervicornis</name>
    <name type="common">Staghorn coral</name>
    <dbReference type="NCBI Taxonomy" id="6130"/>
    <lineage>
        <taxon>Eukaryota</taxon>
        <taxon>Metazoa</taxon>
        <taxon>Cnidaria</taxon>
        <taxon>Anthozoa</taxon>
        <taxon>Hexacorallia</taxon>
        <taxon>Scleractinia</taxon>
        <taxon>Astrocoeniina</taxon>
        <taxon>Acroporidae</taxon>
        <taxon>Acropora</taxon>
    </lineage>
</organism>
<gene>
    <name evidence="1" type="ORF">P5673_030752</name>
</gene>
<protein>
    <submittedName>
        <fullName evidence="1">Uncharacterized protein</fullName>
    </submittedName>
</protein>
<name>A0AAD9UT42_ACRCE</name>
<dbReference type="Proteomes" id="UP001249851">
    <property type="component" value="Unassembled WGS sequence"/>
</dbReference>
<evidence type="ECO:0000313" key="2">
    <source>
        <dbReference type="Proteomes" id="UP001249851"/>
    </source>
</evidence>
<dbReference type="AlphaFoldDB" id="A0AAD9UT42"/>
<keyword evidence="2" id="KW-1185">Reference proteome</keyword>